<dbReference type="GeneID" id="63685466"/>
<reference evidence="1 2" key="1">
    <citation type="journal article" date="2012" name="Science">
        <title>The Paleozoic origin of enzymatic lignin decomposition reconstructed from 31 fungal genomes.</title>
        <authorList>
            <person name="Floudas D."/>
            <person name="Binder M."/>
            <person name="Riley R."/>
            <person name="Barry K."/>
            <person name="Blanchette R.A."/>
            <person name="Henrissat B."/>
            <person name="Martinez A.T."/>
            <person name="Otillar R."/>
            <person name="Spatafora J.W."/>
            <person name="Yadav J.S."/>
            <person name="Aerts A."/>
            <person name="Benoit I."/>
            <person name="Boyd A."/>
            <person name="Carlson A."/>
            <person name="Copeland A."/>
            <person name="Coutinho P.M."/>
            <person name="de Vries R.P."/>
            <person name="Ferreira P."/>
            <person name="Findley K."/>
            <person name="Foster B."/>
            <person name="Gaskell J."/>
            <person name="Glotzer D."/>
            <person name="Gorecki P."/>
            <person name="Heitman J."/>
            <person name="Hesse C."/>
            <person name="Hori C."/>
            <person name="Igarashi K."/>
            <person name="Jurgens J.A."/>
            <person name="Kallen N."/>
            <person name="Kersten P."/>
            <person name="Kohler A."/>
            <person name="Kuees U."/>
            <person name="Kumar T.K.A."/>
            <person name="Kuo A."/>
            <person name="LaButti K."/>
            <person name="Larrondo L.F."/>
            <person name="Lindquist E."/>
            <person name="Ling A."/>
            <person name="Lombard V."/>
            <person name="Lucas S."/>
            <person name="Lundell T."/>
            <person name="Martin R."/>
            <person name="McLaughlin D.J."/>
            <person name="Morgenstern I."/>
            <person name="Morin E."/>
            <person name="Murat C."/>
            <person name="Nagy L.G."/>
            <person name="Nolan M."/>
            <person name="Ohm R.A."/>
            <person name="Patyshakuliyeva A."/>
            <person name="Rokas A."/>
            <person name="Ruiz-Duenas F.J."/>
            <person name="Sabat G."/>
            <person name="Salamov A."/>
            <person name="Samejima M."/>
            <person name="Schmutz J."/>
            <person name="Slot J.C."/>
            <person name="St John F."/>
            <person name="Stenlid J."/>
            <person name="Sun H."/>
            <person name="Sun S."/>
            <person name="Syed K."/>
            <person name="Tsang A."/>
            <person name="Wiebenga A."/>
            <person name="Young D."/>
            <person name="Pisabarro A."/>
            <person name="Eastwood D.C."/>
            <person name="Martin F."/>
            <person name="Cullen D."/>
            <person name="Grigoriev I.V."/>
            <person name="Hibbett D.S."/>
        </authorList>
    </citation>
    <scope>NUCLEOTIDE SEQUENCE [LARGE SCALE GENOMIC DNA]</scope>
    <source>
        <strain evidence="1 2">DJM-731 SS1</strain>
    </source>
</reference>
<dbReference type="PANTHER" id="PTHR28255:SF1">
    <property type="entry name" value="UPF0303 PROTEIN YBR137W"/>
    <property type="match status" value="1"/>
</dbReference>
<evidence type="ECO:0008006" key="3">
    <source>
        <dbReference type="Google" id="ProtNLM"/>
    </source>
</evidence>
<dbReference type="OrthoDB" id="2209940at2759"/>
<dbReference type="OMA" id="AWIDRKR"/>
<dbReference type="HOGENOM" id="CLU_101036_0_0_1"/>
<dbReference type="AlphaFoldDB" id="M5FRR6"/>
<dbReference type="GO" id="GO:0072380">
    <property type="term" value="C:TRC complex"/>
    <property type="evidence" value="ECO:0007669"/>
    <property type="project" value="TreeGrafter"/>
</dbReference>
<evidence type="ECO:0000313" key="1">
    <source>
        <dbReference type="EMBL" id="EJT99905.1"/>
    </source>
</evidence>
<evidence type="ECO:0000313" key="2">
    <source>
        <dbReference type="Proteomes" id="UP000030653"/>
    </source>
</evidence>
<dbReference type="RefSeq" id="XP_040626803.1">
    <property type="nucleotide sequence ID" value="XM_040770404.1"/>
</dbReference>
<dbReference type="Pfam" id="PF03928">
    <property type="entry name" value="HbpS-like"/>
    <property type="match status" value="1"/>
</dbReference>
<dbReference type="EMBL" id="JH795868">
    <property type="protein sequence ID" value="EJT99905.1"/>
    <property type="molecule type" value="Genomic_DNA"/>
</dbReference>
<dbReference type="STRING" id="1858805.M5FRR6"/>
<protein>
    <recommendedName>
        <fullName evidence="3">DUF336-domain-containing protein</fullName>
    </recommendedName>
</protein>
<keyword evidence="2" id="KW-1185">Reference proteome</keyword>
<accession>M5FRR6</accession>
<dbReference type="GO" id="GO:0006620">
    <property type="term" value="P:post-translational protein targeting to endoplasmic reticulum membrane"/>
    <property type="evidence" value="ECO:0007669"/>
    <property type="project" value="TreeGrafter"/>
</dbReference>
<name>M5FRR6_DACPD</name>
<proteinExistence type="predicted"/>
<dbReference type="SUPFAM" id="SSF143744">
    <property type="entry name" value="GlcG-like"/>
    <property type="match status" value="1"/>
</dbReference>
<dbReference type="Gene3D" id="3.30.450.150">
    <property type="entry name" value="Haem-degrading domain"/>
    <property type="match status" value="1"/>
</dbReference>
<sequence length="170" mass="18572">MVLLGTAEEAKLLVPEIEAQESKLHFPAFTTEVAWQVGTAIRARFLATQAWKEKGIVVHISTFTGHVLFTCAVGKESAINPGNWINGKMNVVKRFNHSSFFVGRNLVSQGKVPEEALPFPEFAAHGGAFPVWIKGAPCSPLGTIIVSGLKQEEDHQIIVDTLEEILPTLQ</sequence>
<dbReference type="InterPro" id="IPR010371">
    <property type="entry name" value="YBR137W-like"/>
</dbReference>
<organism evidence="1 2">
    <name type="scientific">Dacryopinax primogenitus (strain DJM 731)</name>
    <name type="common">Brown rot fungus</name>
    <dbReference type="NCBI Taxonomy" id="1858805"/>
    <lineage>
        <taxon>Eukaryota</taxon>
        <taxon>Fungi</taxon>
        <taxon>Dikarya</taxon>
        <taxon>Basidiomycota</taxon>
        <taxon>Agaricomycotina</taxon>
        <taxon>Dacrymycetes</taxon>
        <taxon>Dacrymycetales</taxon>
        <taxon>Dacrymycetaceae</taxon>
        <taxon>Dacryopinax</taxon>
    </lineage>
</organism>
<dbReference type="PANTHER" id="PTHR28255">
    <property type="match status" value="1"/>
</dbReference>
<dbReference type="Proteomes" id="UP000030653">
    <property type="component" value="Unassembled WGS sequence"/>
</dbReference>
<dbReference type="InterPro" id="IPR038084">
    <property type="entry name" value="PduO/GlcC-like_sf"/>
</dbReference>
<gene>
    <name evidence="1" type="ORF">DACRYDRAFT_117533</name>
</gene>
<dbReference type="InterPro" id="IPR005624">
    <property type="entry name" value="PduO/GlcC-like"/>
</dbReference>